<evidence type="ECO:0000313" key="5">
    <source>
        <dbReference type="EMBL" id="BDA79356.1"/>
    </source>
</evidence>
<dbReference type="EMBL" id="AP025028">
    <property type="protein sequence ID" value="BDA79356.1"/>
    <property type="molecule type" value="Genomic_DNA"/>
</dbReference>
<dbReference type="InterPro" id="IPR002508">
    <property type="entry name" value="MurNAc-LAA_cat"/>
</dbReference>
<dbReference type="SMART" id="SM00646">
    <property type="entry name" value="Ami_3"/>
    <property type="match status" value="1"/>
</dbReference>
<accession>A0ABM7UKD8</accession>
<keyword evidence="6" id="KW-1185">Reference proteome</keyword>
<organism evidence="5 6">
    <name type="scientific">Leptospira kobayashii</name>
    <dbReference type="NCBI Taxonomy" id="1917830"/>
    <lineage>
        <taxon>Bacteria</taxon>
        <taxon>Pseudomonadati</taxon>
        <taxon>Spirochaetota</taxon>
        <taxon>Spirochaetia</taxon>
        <taxon>Leptospirales</taxon>
        <taxon>Leptospiraceae</taxon>
        <taxon>Leptospira</taxon>
    </lineage>
</organism>
<protein>
    <recommendedName>
        <fullName evidence="2">N-acetylmuramoyl-L-alanine amidase</fullName>
        <ecNumber evidence="2">3.5.1.28</ecNumber>
    </recommendedName>
</protein>
<proteinExistence type="predicted"/>
<dbReference type="PANTHER" id="PTHR30404">
    <property type="entry name" value="N-ACETYLMURAMOYL-L-ALANINE AMIDASE"/>
    <property type="match status" value="1"/>
</dbReference>
<evidence type="ECO:0000259" key="4">
    <source>
        <dbReference type="SMART" id="SM00646"/>
    </source>
</evidence>
<dbReference type="RefSeq" id="WP_242935174.1">
    <property type="nucleotide sequence ID" value="NZ_AP025028.1"/>
</dbReference>
<dbReference type="SUPFAM" id="SSF53187">
    <property type="entry name" value="Zn-dependent exopeptidases"/>
    <property type="match status" value="1"/>
</dbReference>
<dbReference type="EC" id="3.5.1.28" evidence="2"/>
<comment type="catalytic activity">
    <reaction evidence="1">
        <text>Hydrolyzes the link between N-acetylmuramoyl residues and L-amino acid residues in certain cell-wall glycopeptides.</text>
        <dbReference type="EC" id="3.5.1.28"/>
    </reaction>
</comment>
<evidence type="ECO:0000256" key="3">
    <source>
        <dbReference type="ARBA" id="ARBA00022801"/>
    </source>
</evidence>
<dbReference type="SUPFAM" id="SSF55383">
    <property type="entry name" value="Copper amine oxidase, domain N"/>
    <property type="match status" value="1"/>
</dbReference>
<feature type="domain" description="MurNAc-LAA" evidence="4">
    <location>
        <begin position="223"/>
        <end position="367"/>
    </location>
</feature>
<evidence type="ECO:0000256" key="1">
    <source>
        <dbReference type="ARBA" id="ARBA00001561"/>
    </source>
</evidence>
<evidence type="ECO:0000313" key="6">
    <source>
        <dbReference type="Proteomes" id="UP000245263"/>
    </source>
</evidence>
<dbReference type="CDD" id="cd02696">
    <property type="entry name" value="MurNAc-LAA"/>
    <property type="match status" value="1"/>
</dbReference>
<dbReference type="InterPro" id="IPR036582">
    <property type="entry name" value="Mao_N_sf"/>
</dbReference>
<gene>
    <name evidence="5" type="primary">amiC</name>
    <name evidence="5" type="ORF">LPTSP3_g22860</name>
</gene>
<dbReference type="Proteomes" id="UP000245263">
    <property type="component" value="Chromosome 1"/>
</dbReference>
<name>A0ABM7UKD8_9LEPT</name>
<dbReference type="Gene3D" id="3.40.630.40">
    <property type="entry name" value="Zn-dependent exopeptidases"/>
    <property type="match status" value="1"/>
</dbReference>
<dbReference type="PANTHER" id="PTHR30404:SF0">
    <property type="entry name" value="N-ACETYLMURAMOYL-L-ALANINE AMIDASE AMIC"/>
    <property type="match status" value="1"/>
</dbReference>
<dbReference type="Pfam" id="PF01520">
    <property type="entry name" value="Amidase_3"/>
    <property type="match status" value="1"/>
</dbReference>
<dbReference type="InterPro" id="IPR050695">
    <property type="entry name" value="N-acetylmuramoyl_amidase_3"/>
</dbReference>
<reference evidence="5 6" key="1">
    <citation type="submission" date="2021-08" db="EMBL/GenBank/DDBJ databases">
        <title>Complete genome sequence of Leptospira kobayashii strain E30.</title>
        <authorList>
            <person name="Nakao R."/>
            <person name="Nakamura S."/>
            <person name="Masuzawa T."/>
            <person name="Koizumi N."/>
        </authorList>
    </citation>
    <scope>NUCLEOTIDE SEQUENCE [LARGE SCALE GENOMIC DNA]</scope>
    <source>
        <strain evidence="5 6">E30</strain>
    </source>
</reference>
<sequence length="374" mass="42390">MEKNYLPFQKRLIGSCLFLLILFDSSSVFSETVKLPLYGNGGFVSLLDLNPLFPELKFSSKESTLVSHIQSPQGKISFRIGSSFYTLDNKINKIPKPPLIKNGDLYLPIDIVEAVFLNLLSYDMRYKFKEKELLVDIPKEPTPKRNINVKAIIIDAGHGGKDPGTSDSDGNFEKNISLSVARYLYLYLRKYYPEIRLLMTRKTDHFVELEDRSKLANTILKDTRDSIFISLHCNASLNEKADGFEIYYLSQSPSTEQARETALLENKFITPHSHKTVATIQSQMLSSVTQRRSKKLAESIESDYDKGMDTLITSRGVKKADFSVLRGSLMPAVLIEMGYLTSPKESKILQDKSYQKKIARSIIKGIHKYASSKD</sequence>
<evidence type="ECO:0000256" key="2">
    <source>
        <dbReference type="ARBA" id="ARBA00011901"/>
    </source>
</evidence>
<keyword evidence="3" id="KW-0378">Hydrolase</keyword>